<evidence type="ECO:0000313" key="2">
    <source>
        <dbReference type="EMBL" id="ORX86469.1"/>
    </source>
</evidence>
<dbReference type="SUPFAM" id="SSF53474">
    <property type="entry name" value="alpha/beta-Hydrolases"/>
    <property type="match status" value="1"/>
</dbReference>
<dbReference type="OrthoDB" id="10249433at2759"/>
<keyword evidence="2" id="KW-0378">Hydrolase</keyword>
<dbReference type="EMBL" id="MCFG01000021">
    <property type="protein sequence ID" value="ORX86469.1"/>
    <property type="molecule type" value="Genomic_DNA"/>
</dbReference>
<dbReference type="InterPro" id="IPR022742">
    <property type="entry name" value="Hydrolase_4"/>
</dbReference>
<evidence type="ECO:0000259" key="1">
    <source>
        <dbReference type="Pfam" id="PF12146"/>
    </source>
</evidence>
<name>A0A1Y1XL28_9FUNG</name>
<organism evidence="2 3">
    <name type="scientific">Anaeromyces robustus</name>
    <dbReference type="NCBI Taxonomy" id="1754192"/>
    <lineage>
        <taxon>Eukaryota</taxon>
        <taxon>Fungi</taxon>
        <taxon>Fungi incertae sedis</taxon>
        <taxon>Chytridiomycota</taxon>
        <taxon>Chytridiomycota incertae sedis</taxon>
        <taxon>Neocallimastigomycetes</taxon>
        <taxon>Neocallimastigales</taxon>
        <taxon>Neocallimastigaceae</taxon>
        <taxon>Anaeromyces</taxon>
    </lineage>
</organism>
<dbReference type="PANTHER" id="PTHR43265">
    <property type="entry name" value="ESTERASE ESTD"/>
    <property type="match status" value="1"/>
</dbReference>
<proteinExistence type="predicted"/>
<comment type="caution">
    <text evidence="2">The sequence shown here is derived from an EMBL/GenBank/DDBJ whole genome shotgun (WGS) entry which is preliminary data.</text>
</comment>
<dbReference type="InterPro" id="IPR053145">
    <property type="entry name" value="AB_hydrolase_Est10"/>
</dbReference>
<dbReference type="InterPro" id="IPR029058">
    <property type="entry name" value="AB_hydrolase_fold"/>
</dbReference>
<accession>A0A1Y1XL28</accession>
<keyword evidence="3" id="KW-1185">Reference proteome</keyword>
<dbReference type="PANTHER" id="PTHR43265:SF1">
    <property type="entry name" value="ESTERASE ESTD"/>
    <property type="match status" value="1"/>
</dbReference>
<gene>
    <name evidence="2" type="ORF">BCR32DRAFT_324984</name>
</gene>
<sequence>MVEIIIEEEKVTISNDINIGATIAYKNKNEKRPLVLLIMGTGTLDRDGNGRGFHSDLYKNLSDEFVNMGCVCVRYDKRGTHESDGDHKTSGLSDLVNDACNVIQYAKELEFVDEEKIIVCGHSEGSIIATLLTRKEELNKNLKGIILLSGACMGLKEALHYQNYKVYDQTQTMTGFLGWYLKKVVSEEKIEKQVNDLFEKANNSNKPRFFFRGAFFSTKYMQEHGALTSEKYVEMIKEFNGKCLAITGKADIQADYRELEKIASFNGVTVYTPDNVNHILREIDDDNNILKVKKQYKRLFQKEIYSGIIDQIN</sequence>
<dbReference type="AlphaFoldDB" id="A0A1Y1XL28"/>
<reference evidence="2 3" key="2">
    <citation type="submission" date="2016-08" db="EMBL/GenBank/DDBJ databases">
        <title>Pervasive Adenine N6-methylation of Active Genes in Fungi.</title>
        <authorList>
            <consortium name="DOE Joint Genome Institute"/>
            <person name="Mondo S.J."/>
            <person name="Dannebaum R.O."/>
            <person name="Kuo R.C."/>
            <person name="Labutti K."/>
            <person name="Haridas S."/>
            <person name="Kuo A."/>
            <person name="Salamov A."/>
            <person name="Ahrendt S.R."/>
            <person name="Lipzen A."/>
            <person name="Sullivan W."/>
            <person name="Andreopoulos W.B."/>
            <person name="Clum A."/>
            <person name="Lindquist E."/>
            <person name="Daum C."/>
            <person name="Ramamoorthy G.K."/>
            <person name="Gryganskyi A."/>
            <person name="Culley D."/>
            <person name="Magnuson J.K."/>
            <person name="James T.Y."/>
            <person name="O'Malley M.A."/>
            <person name="Stajich J.E."/>
            <person name="Spatafora J.W."/>
            <person name="Visel A."/>
            <person name="Grigoriev I.V."/>
        </authorList>
    </citation>
    <scope>NUCLEOTIDE SEQUENCE [LARGE SCALE GENOMIC DNA]</scope>
    <source>
        <strain evidence="2 3">S4</strain>
    </source>
</reference>
<feature type="domain" description="Serine aminopeptidase S33" evidence="1">
    <location>
        <begin position="50"/>
        <end position="166"/>
    </location>
</feature>
<reference evidence="2 3" key="1">
    <citation type="submission" date="2016-08" db="EMBL/GenBank/DDBJ databases">
        <title>A Parts List for Fungal Cellulosomes Revealed by Comparative Genomics.</title>
        <authorList>
            <consortium name="DOE Joint Genome Institute"/>
            <person name="Haitjema C.H."/>
            <person name="Gilmore S.P."/>
            <person name="Henske J.K."/>
            <person name="Solomon K.V."/>
            <person name="De Groot R."/>
            <person name="Kuo A."/>
            <person name="Mondo S.J."/>
            <person name="Salamov A.A."/>
            <person name="Labutti K."/>
            <person name="Zhao Z."/>
            <person name="Chiniquy J."/>
            <person name="Barry K."/>
            <person name="Brewer H.M."/>
            <person name="Purvine S.O."/>
            <person name="Wright A.T."/>
            <person name="Boxma B."/>
            <person name="Van Alen T."/>
            <person name="Hackstein J.H."/>
            <person name="Baker S.E."/>
            <person name="Grigoriev I.V."/>
            <person name="O'Malley M.A."/>
        </authorList>
    </citation>
    <scope>NUCLEOTIDE SEQUENCE [LARGE SCALE GENOMIC DNA]</scope>
    <source>
        <strain evidence="2 3">S4</strain>
    </source>
</reference>
<dbReference type="GO" id="GO:0052689">
    <property type="term" value="F:carboxylic ester hydrolase activity"/>
    <property type="evidence" value="ECO:0007669"/>
    <property type="project" value="TreeGrafter"/>
</dbReference>
<feature type="non-terminal residue" evidence="2">
    <location>
        <position position="313"/>
    </location>
</feature>
<dbReference type="Pfam" id="PF12146">
    <property type="entry name" value="Hydrolase_4"/>
    <property type="match status" value="1"/>
</dbReference>
<protein>
    <submittedName>
        <fullName evidence="2">Alpha/beta-hydrolase</fullName>
    </submittedName>
</protein>
<dbReference type="Gene3D" id="3.40.50.1820">
    <property type="entry name" value="alpha/beta hydrolase"/>
    <property type="match status" value="1"/>
</dbReference>
<dbReference type="Proteomes" id="UP000193944">
    <property type="component" value="Unassembled WGS sequence"/>
</dbReference>
<evidence type="ECO:0000313" key="3">
    <source>
        <dbReference type="Proteomes" id="UP000193944"/>
    </source>
</evidence>